<evidence type="ECO:0000313" key="4">
    <source>
        <dbReference type="EMBL" id="GGY96711.1"/>
    </source>
</evidence>
<sequence length="635" mass="68070">MKYRAEIDGLRAVAVLPVILFHAGFPLFRGGFVGVDVFFVISGFLITTILVDEIAQGRFSIAGFYERRARRILPALFAVMALCLPFAWAWLMPGPFRDFSRSIAAVSLFASNVEFWQESGYFAAASETKPLLHTWSLAVEEQYYVVFPLFLAAFWRLGRTRLTWLVTACALASLLLSEWAWRHYPNANYFLAPTRVWELFAGSIAALEVERRGKQGNPLAANGVLAMVGLIVVIAALLFYGPAVPFPSVYALPPILGVVLLLLFARRDTLAGRILAHPALVGVGLISYSAYLWHQPLFAFARVRAMDEPGHALMAVLALASLGFGYLSWRFVERPFRKADGGFSRGAIFAMSGAGLALFLALGVAGASAPAHRARIAMLTPEQRALYAYVESNPAAMYRAGSCLLYATQGPAAFTPDCAGDGRVVVWGDSHAAAIAPGLRRYWPDLAQYTAAACPPLLGRNNASQPNCAADNAHVLDLIRKRRPQTVILAGNWMLYQTSSLEADLARTISALRAAGIDRIYVLGSLPQFAPSLPERLIAAGIGLDRAASAPVPVAGLADIDTAIARAATAQHAQFVSLLDLLCGSGRCAAVVPDGAGFAPLAWDSSHLTSAGSDYLAARLAAPGTIAPLAKGPNP</sequence>
<keyword evidence="1" id="KW-0812">Transmembrane</keyword>
<dbReference type="PANTHER" id="PTHR23028:SF53">
    <property type="entry name" value="ACYL_TRANSF_3 DOMAIN-CONTAINING PROTEIN"/>
    <property type="match status" value="1"/>
</dbReference>
<gene>
    <name evidence="4" type="ORF">GCM10011614_09500</name>
</gene>
<dbReference type="RefSeq" id="WP_189619977.1">
    <property type="nucleotide sequence ID" value="NZ_BMZA01000002.1"/>
</dbReference>
<reference evidence="4" key="1">
    <citation type="journal article" date="2014" name="Int. J. Syst. Evol. Microbiol.">
        <title>Complete genome sequence of Corynebacterium casei LMG S-19264T (=DSM 44701T), isolated from a smear-ripened cheese.</title>
        <authorList>
            <consortium name="US DOE Joint Genome Institute (JGI-PGF)"/>
            <person name="Walter F."/>
            <person name="Albersmeier A."/>
            <person name="Kalinowski J."/>
            <person name="Ruckert C."/>
        </authorList>
    </citation>
    <scope>NUCLEOTIDE SEQUENCE</scope>
    <source>
        <strain evidence="4">KCTC 32255</strain>
    </source>
</reference>
<dbReference type="AlphaFoldDB" id="A0A918UEJ5"/>
<feature type="transmembrane region" description="Helical" evidence="1">
    <location>
        <begin position="274"/>
        <end position="293"/>
    </location>
</feature>
<dbReference type="InterPro" id="IPR002656">
    <property type="entry name" value="Acyl_transf_3_dom"/>
</dbReference>
<feature type="transmembrane region" description="Helical" evidence="1">
    <location>
        <begin position="344"/>
        <end position="365"/>
    </location>
</feature>
<feature type="domain" description="Acyltransferase 3" evidence="2">
    <location>
        <begin position="5"/>
        <end position="327"/>
    </location>
</feature>
<feature type="transmembrane region" description="Helical" evidence="1">
    <location>
        <begin position="162"/>
        <end position="181"/>
    </location>
</feature>
<dbReference type="EMBL" id="BMZA01000002">
    <property type="protein sequence ID" value="GGY96711.1"/>
    <property type="molecule type" value="Genomic_DNA"/>
</dbReference>
<feature type="transmembrane region" description="Helical" evidence="1">
    <location>
        <begin position="219"/>
        <end position="240"/>
    </location>
</feature>
<dbReference type="Proteomes" id="UP000648075">
    <property type="component" value="Unassembled WGS sequence"/>
</dbReference>
<keyword evidence="1" id="KW-0472">Membrane</keyword>
<keyword evidence="1" id="KW-1133">Transmembrane helix</keyword>
<dbReference type="SUPFAM" id="SSF52266">
    <property type="entry name" value="SGNH hydrolase"/>
    <property type="match status" value="1"/>
</dbReference>
<dbReference type="Pfam" id="PF01757">
    <property type="entry name" value="Acyl_transf_3"/>
    <property type="match status" value="1"/>
</dbReference>
<reference evidence="4" key="2">
    <citation type="submission" date="2020-09" db="EMBL/GenBank/DDBJ databases">
        <authorList>
            <person name="Sun Q."/>
            <person name="Kim S."/>
        </authorList>
    </citation>
    <scope>NUCLEOTIDE SEQUENCE</scope>
    <source>
        <strain evidence="4">KCTC 32255</strain>
    </source>
</reference>
<dbReference type="PANTHER" id="PTHR23028">
    <property type="entry name" value="ACETYLTRANSFERASE"/>
    <property type="match status" value="1"/>
</dbReference>
<comment type="caution">
    <text evidence="4">The sequence shown here is derived from an EMBL/GenBank/DDBJ whole genome shotgun (WGS) entry which is preliminary data.</text>
</comment>
<name>A0A918UEJ5_9SPHN</name>
<keyword evidence="5" id="KW-1185">Reference proteome</keyword>
<feature type="transmembrane region" description="Helical" evidence="1">
    <location>
        <begin position="72"/>
        <end position="91"/>
    </location>
</feature>
<evidence type="ECO:0000259" key="3">
    <source>
        <dbReference type="Pfam" id="PF19040"/>
    </source>
</evidence>
<dbReference type="GO" id="GO:0016020">
    <property type="term" value="C:membrane"/>
    <property type="evidence" value="ECO:0007669"/>
    <property type="project" value="TreeGrafter"/>
</dbReference>
<proteinExistence type="predicted"/>
<evidence type="ECO:0000256" key="1">
    <source>
        <dbReference type="SAM" id="Phobius"/>
    </source>
</evidence>
<protein>
    <submittedName>
        <fullName evidence="4">Acyltransferase</fullName>
    </submittedName>
</protein>
<accession>A0A918UEJ5</accession>
<feature type="transmembrane region" description="Helical" evidence="1">
    <location>
        <begin position="313"/>
        <end position="332"/>
    </location>
</feature>
<dbReference type="InterPro" id="IPR043968">
    <property type="entry name" value="SGNH"/>
</dbReference>
<keyword evidence="4" id="KW-0012">Acyltransferase</keyword>
<keyword evidence="4" id="KW-0808">Transferase</keyword>
<feature type="transmembrane region" description="Helical" evidence="1">
    <location>
        <begin position="246"/>
        <end position="265"/>
    </location>
</feature>
<dbReference type="GO" id="GO:0016747">
    <property type="term" value="F:acyltransferase activity, transferring groups other than amino-acyl groups"/>
    <property type="evidence" value="ECO:0007669"/>
    <property type="project" value="InterPro"/>
</dbReference>
<feature type="transmembrane region" description="Helical" evidence="1">
    <location>
        <begin position="31"/>
        <end position="51"/>
    </location>
</feature>
<organism evidence="4 5">
    <name type="scientific">Novosphingobium colocasiae</name>
    <dbReference type="NCBI Taxonomy" id="1256513"/>
    <lineage>
        <taxon>Bacteria</taxon>
        <taxon>Pseudomonadati</taxon>
        <taxon>Pseudomonadota</taxon>
        <taxon>Alphaproteobacteria</taxon>
        <taxon>Sphingomonadales</taxon>
        <taxon>Sphingomonadaceae</taxon>
        <taxon>Novosphingobium</taxon>
    </lineage>
</organism>
<feature type="domain" description="SGNH" evidence="3">
    <location>
        <begin position="416"/>
        <end position="621"/>
    </location>
</feature>
<dbReference type="Pfam" id="PF19040">
    <property type="entry name" value="SGNH"/>
    <property type="match status" value="1"/>
</dbReference>
<evidence type="ECO:0000313" key="5">
    <source>
        <dbReference type="Proteomes" id="UP000648075"/>
    </source>
</evidence>
<dbReference type="InterPro" id="IPR050879">
    <property type="entry name" value="Acyltransferase_3"/>
</dbReference>
<feature type="transmembrane region" description="Helical" evidence="1">
    <location>
        <begin position="7"/>
        <end position="25"/>
    </location>
</feature>
<evidence type="ECO:0000259" key="2">
    <source>
        <dbReference type="Pfam" id="PF01757"/>
    </source>
</evidence>
<dbReference type="GO" id="GO:0009103">
    <property type="term" value="P:lipopolysaccharide biosynthetic process"/>
    <property type="evidence" value="ECO:0007669"/>
    <property type="project" value="TreeGrafter"/>
</dbReference>